<feature type="compositionally biased region" description="Basic and acidic residues" evidence="1">
    <location>
        <begin position="216"/>
        <end position="231"/>
    </location>
</feature>
<dbReference type="AlphaFoldDB" id="A0A6P4Z1Y1"/>
<dbReference type="OrthoDB" id="10446669at2759"/>
<organism evidence="2 3">
    <name type="scientific">Branchiostoma belcheri</name>
    <name type="common">Amphioxus</name>
    <dbReference type="NCBI Taxonomy" id="7741"/>
    <lineage>
        <taxon>Eukaryota</taxon>
        <taxon>Metazoa</taxon>
        <taxon>Chordata</taxon>
        <taxon>Cephalochordata</taxon>
        <taxon>Leptocardii</taxon>
        <taxon>Amphioxiformes</taxon>
        <taxon>Branchiostomatidae</taxon>
        <taxon>Branchiostoma</taxon>
    </lineage>
</organism>
<feature type="compositionally biased region" description="Basic and acidic residues" evidence="1">
    <location>
        <begin position="175"/>
        <end position="187"/>
    </location>
</feature>
<accession>A0A6P4Z1Y1</accession>
<feature type="compositionally biased region" description="Acidic residues" evidence="1">
    <location>
        <begin position="48"/>
        <end position="62"/>
    </location>
</feature>
<keyword evidence="2" id="KW-1185">Reference proteome</keyword>
<feature type="region of interest" description="Disordered" evidence="1">
    <location>
        <begin position="1"/>
        <end position="269"/>
    </location>
</feature>
<proteinExistence type="predicted"/>
<evidence type="ECO:0000313" key="2">
    <source>
        <dbReference type="Proteomes" id="UP000515135"/>
    </source>
</evidence>
<evidence type="ECO:0000313" key="3">
    <source>
        <dbReference type="RefSeq" id="XP_019623571.1"/>
    </source>
</evidence>
<feature type="compositionally biased region" description="Low complexity" evidence="1">
    <location>
        <begin position="200"/>
        <end position="210"/>
    </location>
</feature>
<feature type="compositionally biased region" description="Basic residues" evidence="1">
    <location>
        <begin position="258"/>
        <end position="269"/>
    </location>
</feature>
<dbReference type="KEGG" id="bbel:109469490"/>
<dbReference type="RefSeq" id="XP_019623571.1">
    <property type="nucleotide sequence ID" value="XM_019768012.1"/>
</dbReference>
<dbReference type="Proteomes" id="UP000515135">
    <property type="component" value="Unplaced"/>
</dbReference>
<reference evidence="3" key="1">
    <citation type="submission" date="2025-08" db="UniProtKB">
        <authorList>
            <consortium name="RefSeq"/>
        </authorList>
    </citation>
    <scope>IDENTIFICATION</scope>
    <source>
        <tissue evidence="3">Gonad</tissue>
    </source>
</reference>
<feature type="compositionally biased region" description="Low complexity" evidence="1">
    <location>
        <begin position="20"/>
        <end position="37"/>
    </location>
</feature>
<gene>
    <name evidence="3" type="primary">LOC109469490</name>
</gene>
<feature type="non-terminal residue" evidence="3">
    <location>
        <position position="269"/>
    </location>
</feature>
<protein>
    <submittedName>
        <fullName evidence="3">Uncharacterized protein LOC109469490</fullName>
    </submittedName>
</protein>
<evidence type="ECO:0000256" key="1">
    <source>
        <dbReference type="SAM" id="MobiDB-lite"/>
    </source>
</evidence>
<name>A0A6P4Z1Y1_BRABE</name>
<dbReference type="GeneID" id="109469490"/>
<sequence length="269" mass="28391">MGTSWARPVAASTTSEHTKSSGPAETSPTETSSTAKSGDAARPAQADSGEEQDLEGEEENGNENEVSMGANEEEGMLPKLPFLTQALPDVGDTAQQTAPKPGTKPPREQVVKSNSPAKAKVCKAAPTTTDLPDEAQTLPKLLKGTPESTPIPEEGASKWMSDTEDTEIAQSADGLDLKLDESGDHISEYSSEDESAIKRPLSSPSESSPSESEDSNTTRRPDKKIKKEAGKTAKGTGKVSPLSGNREVTYKTKSASSSRKRGKKAKYLA</sequence>